<evidence type="ECO:0000256" key="1">
    <source>
        <dbReference type="SAM" id="MobiDB-lite"/>
    </source>
</evidence>
<comment type="caution">
    <text evidence="2">The sequence shown here is derived from an EMBL/GenBank/DDBJ whole genome shotgun (WGS) entry which is preliminary data.</text>
</comment>
<gene>
    <name evidence="2" type="ORF">RM844_30510</name>
</gene>
<keyword evidence="3" id="KW-1185">Reference proteome</keyword>
<evidence type="ECO:0000313" key="2">
    <source>
        <dbReference type="EMBL" id="MDT0270614.1"/>
    </source>
</evidence>
<name>A0ABU2K056_9ACTN</name>
<dbReference type="RefSeq" id="WP_311670678.1">
    <property type="nucleotide sequence ID" value="NZ_JAVREO010000029.1"/>
</dbReference>
<organism evidence="2 3">
    <name type="scientific">Streptomyces chisholmiae</name>
    <dbReference type="NCBI Taxonomy" id="3075540"/>
    <lineage>
        <taxon>Bacteria</taxon>
        <taxon>Bacillati</taxon>
        <taxon>Actinomycetota</taxon>
        <taxon>Actinomycetes</taxon>
        <taxon>Kitasatosporales</taxon>
        <taxon>Streptomycetaceae</taxon>
        <taxon>Streptomyces</taxon>
    </lineage>
</organism>
<feature type="region of interest" description="Disordered" evidence="1">
    <location>
        <begin position="197"/>
        <end position="217"/>
    </location>
</feature>
<sequence length="265" mass="28147">MTTTTRPAPPHGTRACYLRGCRRPPCRNANYRYNKWYSARTISGRIRTSAGPASSHVQALCAAGWSHGQIAAAAGTARSTIGRLAADAVAGIAPTIASAILAVPLGPPPPARDIEDSGTRRRLQALVAIGYSLTRIADAAGLSRTALGHIANGDVAGVRPTTARAVAEVYRRWSGADGGSAWCRTYAAKQGWHGPAAWDDIDDPDAVPEADDTPPTRHRDRLAAERRAEIQHLARFGVPEGEIAARLGMRPAYVHDIIRALKEAA</sequence>
<protein>
    <submittedName>
        <fullName evidence="2">Helix-turn-helix transcriptional regulator</fullName>
    </submittedName>
</protein>
<reference evidence="3" key="1">
    <citation type="submission" date="2023-07" db="EMBL/GenBank/DDBJ databases">
        <title>30 novel species of actinomycetes from the DSMZ collection.</title>
        <authorList>
            <person name="Nouioui I."/>
        </authorList>
    </citation>
    <scope>NUCLEOTIDE SEQUENCE [LARGE SCALE GENOMIC DNA]</scope>
    <source>
        <strain evidence="3">DSM 44915</strain>
    </source>
</reference>
<proteinExistence type="predicted"/>
<dbReference type="Proteomes" id="UP001183410">
    <property type="component" value="Unassembled WGS sequence"/>
</dbReference>
<feature type="compositionally biased region" description="Acidic residues" evidence="1">
    <location>
        <begin position="199"/>
        <end position="212"/>
    </location>
</feature>
<dbReference type="EMBL" id="JAVREO010000029">
    <property type="protein sequence ID" value="MDT0270614.1"/>
    <property type="molecule type" value="Genomic_DNA"/>
</dbReference>
<accession>A0ABU2K056</accession>
<evidence type="ECO:0000313" key="3">
    <source>
        <dbReference type="Proteomes" id="UP001183410"/>
    </source>
</evidence>